<dbReference type="OrthoDB" id="3070390at2759"/>
<name>A0A0C3FPN6_PILCF</name>
<gene>
    <name evidence="2" type="ORF">PILCRDRAFT_821568</name>
</gene>
<reference evidence="3" key="2">
    <citation type="submission" date="2015-01" db="EMBL/GenBank/DDBJ databases">
        <title>Evolutionary Origins and Diversification of the Mycorrhizal Mutualists.</title>
        <authorList>
            <consortium name="DOE Joint Genome Institute"/>
            <consortium name="Mycorrhizal Genomics Consortium"/>
            <person name="Kohler A."/>
            <person name="Kuo A."/>
            <person name="Nagy L.G."/>
            <person name="Floudas D."/>
            <person name="Copeland A."/>
            <person name="Barry K.W."/>
            <person name="Cichocki N."/>
            <person name="Veneault-Fourrey C."/>
            <person name="LaButti K."/>
            <person name="Lindquist E.A."/>
            <person name="Lipzen A."/>
            <person name="Lundell T."/>
            <person name="Morin E."/>
            <person name="Murat C."/>
            <person name="Riley R."/>
            <person name="Ohm R."/>
            <person name="Sun H."/>
            <person name="Tunlid A."/>
            <person name="Henrissat B."/>
            <person name="Grigoriev I.V."/>
            <person name="Hibbett D.S."/>
            <person name="Martin F."/>
        </authorList>
    </citation>
    <scope>NUCLEOTIDE SEQUENCE [LARGE SCALE GENOMIC DNA]</scope>
    <source>
        <strain evidence="3">F 1598</strain>
    </source>
</reference>
<feature type="compositionally biased region" description="Low complexity" evidence="1">
    <location>
        <begin position="138"/>
        <end position="149"/>
    </location>
</feature>
<accession>A0A0C3FPN6</accession>
<protein>
    <submittedName>
        <fullName evidence="2">Uncharacterized protein</fullName>
    </submittedName>
</protein>
<evidence type="ECO:0000313" key="2">
    <source>
        <dbReference type="EMBL" id="KIM81136.1"/>
    </source>
</evidence>
<evidence type="ECO:0000313" key="3">
    <source>
        <dbReference type="Proteomes" id="UP000054166"/>
    </source>
</evidence>
<feature type="region of interest" description="Disordered" evidence="1">
    <location>
        <begin position="113"/>
        <end position="204"/>
    </location>
</feature>
<keyword evidence="3" id="KW-1185">Reference proteome</keyword>
<dbReference type="Proteomes" id="UP000054166">
    <property type="component" value="Unassembled WGS sequence"/>
</dbReference>
<proteinExistence type="predicted"/>
<dbReference type="AlphaFoldDB" id="A0A0C3FPN6"/>
<organism evidence="2 3">
    <name type="scientific">Piloderma croceum (strain F 1598)</name>
    <dbReference type="NCBI Taxonomy" id="765440"/>
    <lineage>
        <taxon>Eukaryota</taxon>
        <taxon>Fungi</taxon>
        <taxon>Dikarya</taxon>
        <taxon>Basidiomycota</taxon>
        <taxon>Agaricomycotina</taxon>
        <taxon>Agaricomycetes</taxon>
        <taxon>Agaricomycetidae</taxon>
        <taxon>Atheliales</taxon>
        <taxon>Atheliaceae</taxon>
        <taxon>Piloderma</taxon>
    </lineage>
</organism>
<feature type="compositionally biased region" description="Polar residues" evidence="1">
    <location>
        <begin position="113"/>
        <end position="130"/>
    </location>
</feature>
<feature type="compositionally biased region" description="Basic and acidic residues" evidence="1">
    <location>
        <begin position="150"/>
        <end position="159"/>
    </location>
</feature>
<dbReference type="EMBL" id="KN833000">
    <property type="protein sequence ID" value="KIM81136.1"/>
    <property type="molecule type" value="Genomic_DNA"/>
</dbReference>
<dbReference type="HOGENOM" id="CLU_725845_0_0_1"/>
<dbReference type="InParanoid" id="A0A0C3FPN6"/>
<sequence>MPAPASEFRFSIKYTGAKAARLASGSIPQWEVRSIFKDDLTALGANLPKNENIQQGPSASIYFIYTHNMKTSIQHKRYLAVESTQNTDILLLTVKTKRSIELITYSQEQRSPALSLSQRISAPSEQQVTTCKPKERSASVSSSDGARSSLAERDSKCPKLTEWSAISEFQQESEESSLRPRSPTAAITEEHSVPSTPTQIAPLPKTPIEIEHPPAVIPSSPTKAISDRPTKITIPLAIKPAKAPVPSRSNAFSTFTRTQEVSRLTRELWDTRRVLSAAKARESTLVQHIELLTDDQSGGLGVYKDWKHPPPREPLRDSQARLKACEIELEREIKQRELTEQCFEDVKRECKNPSVVPALLKAFAEIAFFNDIGIPLAKVEK</sequence>
<reference evidence="2 3" key="1">
    <citation type="submission" date="2014-04" db="EMBL/GenBank/DDBJ databases">
        <authorList>
            <consortium name="DOE Joint Genome Institute"/>
            <person name="Kuo A."/>
            <person name="Tarkka M."/>
            <person name="Buscot F."/>
            <person name="Kohler A."/>
            <person name="Nagy L.G."/>
            <person name="Floudas D."/>
            <person name="Copeland A."/>
            <person name="Barry K.W."/>
            <person name="Cichocki N."/>
            <person name="Veneault-Fourrey C."/>
            <person name="LaButti K."/>
            <person name="Lindquist E.A."/>
            <person name="Lipzen A."/>
            <person name="Lundell T."/>
            <person name="Morin E."/>
            <person name="Murat C."/>
            <person name="Sun H."/>
            <person name="Tunlid A."/>
            <person name="Henrissat B."/>
            <person name="Grigoriev I.V."/>
            <person name="Hibbett D.S."/>
            <person name="Martin F."/>
            <person name="Nordberg H.P."/>
            <person name="Cantor M.N."/>
            <person name="Hua S.X."/>
        </authorList>
    </citation>
    <scope>NUCLEOTIDE SEQUENCE [LARGE SCALE GENOMIC DNA]</scope>
    <source>
        <strain evidence="2 3">F 1598</strain>
    </source>
</reference>
<evidence type="ECO:0000256" key="1">
    <source>
        <dbReference type="SAM" id="MobiDB-lite"/>
    </source>
</evidence>